<dbReference type="Gramene" id="OGLUM07G22940.1">
    <property type="protein sequence ID" value="OGLUM07G22940.1"/>
    <property type="gene ID" value="OGLUM07G22940"/>
</dbReference>
<evidence type="ECO:0000259" key="10">
    <source>
        <dbReference type="PROSITE" id="PS50188"/>
    </source>
</evidence>
<dbReference type="InterPro" id="IPR057987">
    <property type="entry name" value="TPR_RNF123/RKP"/>
</dbReference>
<dbReference type="Gene3D" id="2.60.120.920">
    <property type="match status" value="1"/>
</dbReference>
<comment type="catalytic activity">
    <reaction evidence="1">
        <text>S-ubiquitinyl-[E2 ubiquitin-conjugating enzyme]-L-cysteine + [acceptor protein]-L-lysine = [E2 ubiquitin-conjugating enzyme]-L-cysteine + N(6)-ubiquitinyl-[acceptor protein]-L-lysine.</text>
        <dbReference type="EC" id="2.3.2.27"/>
    </reaction>
</comment>
<dbReference type="PROSITE" id="PS50089">
    <property type="entry name" value="ZF_RING_2"/>
    <property type="match status" value="1"/>
</dbReference>
<evidence type="ECO:0000256" key="3">
    <source>
        <dbReference type="ARBA" id="ARBA00022679"/>
    </source>
</evidence>
<dbReference type="EnsemblPlants" id="OGLUM07G22940.1">
    <property type="protein sequence ID" value="OGLUM07G22940.1"/>
    <property type="gene ID" value="OGLUM07G22940"/>
</dbReference>
<keyword evidence="5 8" id="KW-0863">Zinc-finger</keyword>
<feature type="domain" description="RING-type" evidence="9">
    <location>
        <begin position="1106"/>
        <end position="1144"/>
    </location>
</feature>
<feature type="domain" description="B30.2/SPRY" evidence="10">
    <location>
        <begin position="77"/>
        <end position="268"/>
    </location>
</feature>
<reference evidence="11" key="2">
    <citation type="submission" date="2018-05" db="EMBL/GenBank/DDBJ databases">
        <title>OgluRS3 (Oryza glumaepatula Reference Sequence Version 3).</title>
        <authorList>
            <person name="Zhang J."/>
            <person name="Kudrna D."/>
            <person name="Lee S."/>
            <person name="Talag J."/>
            <person name="Welchert J."/>
            <person name="Wing R.A."/>
        </authorList>
    </citation>
    <scope>NUCLEOTIDE SEQUENCE [LARGE SCALE GENOMIC DNA]</scope>
</reference>
<dbReference type="InterPro" id="IPR001841">
    <property type="entry name" value="Znf_RING"/>
</dbReference>
<evidence type="ECO:0000256" key="5">
    <source>
        <dbReference type="ARBA" id="ARBA00022771"/>
    </source>
</evidence>
<dbReference type="InterPro" id="IPR013083">
    <property type="entry name" value="Znf_RING/FYVE/PHD"/>
</dbReference>
<dbReference type="PANTHER" id="PTHR13363:SF5">
    <property type="entry name" value="E3 UBIQUITIN-PROTEIN LIGASE RNF123"/>
    <property type="match status" value="1"/>
</dbReference>
<dbReference type="GO" id="GO:0008270">
    <property type="term" value="F:zinc ion binding"/>
    <property type="evidence" value="ECO:0007669"/>
    <property type="project" value="UniProtKB-KW"/>
</dbReference>
<evidence type="ECO:0000256" key="1">
    <source>
        <dbReference type="ARBA" id="ARBA00000900"/>
    </source>
</evidence>
<dbReference type="HOGENOM" id="CLU_006687_0_0_1"/>
<dbReference type="SUPFAM" id="SSF57850">
    <property type="entry name" value="RING/U-box"/>
    <property type="match status" value="1"/>
</dbReference>
<evidence type="ECO:0000256" key="4">
    <source>
        <dbReference type="ARBA" id="ARBA00022723"/>
    </source>
</evidence>
<dbReference type="GO" id="GO:0051603">
    <property type="term" value="P:proteolysis involved in protein catabolic process"/>
    <property type="evidence" value="ECO:0007669"/>
    <property type="project" value="TreeGrafter"/>
</dbReference>
<dbReference type="InterPro" id="IPR001870">
    <property type="entry name" value="B30.2/SPRY"/>
</dbReference>
<keyword evidence="12" id="KW-1185">Reference proteome</keyword>
<dbReference type="Pfam" id="PF00622">
    <property type="entry name" value="SPRY"/>
    <property type="match status" value="1"/>
</dbReference>
<keyword evidence="6" id="KW-0833">Ubl conjugation pathway</keyword>
<keyword evidence="7" id="KW-0862">Zinc</keyword>
<dbReference type="GO" id="GO:0005737">
    <property type="term" value="C:cytoplasm"/>
    <property type="evidence" value="ECO:0007669"/>
    <property type="project" value="TreeGrafter"/>
</dbReference>
<dbReference type="InterPro" id="IPR043136">
    <property type="entry name" value="B30.2/SPRY_sf"/>
</dbReference>
<dbReference type="PROSITE" id="PS50188">
    <property type="entry name" value="B302_SPRY"/>
    <property type="match status" value="1"/>
</dbReference>
<dbReference type="GO" id="GO:0061630">
    <property type="term" value="F:ubiquitin protein ligase activity"/>
    <property type="evidence" value="ECO:0007669"/>
    <property type="project" value="UniProtKB-EC"/>
</dbReference>
<organism evidence="11">
    <name type="scientific">Oryza glumipatula</name>
    <dbReference type="NCBI Taxonomy" id="40148"/>
    <lineage>
        <taxon>Eukaryota</taxon>
        <taxon>Viridiplantae</taxon>
        <taxon>Streptophyta</taxon>
        <taxon>Embryophyta</taxon>
        <taxon>Tracheophyta</taxon>
        <taxon>Spermatophyta</taxon>
        <taxon>Magnoliopsida</taxon>
        <taxon>Liliopsida</taxon>
        <taxon>Poales</taxon>
        <taxon>Poaceae</taxon>
        <taxon>BOP clade</taxon>
        <taxon>Oryzoideae</taxon>
        <taxon>Oryzeae</taxon>
        <taxon>Oryzinae</taxon>
        <taxon>Oryza</taxon>
    </lineage>
</organism>
<dbReference type="STRING" id="40148.A0A0E0AMZ4"/>
<dbReference type="GO" id="GO:0016567">
    <property type="term" value="P:protein ubiquitination"/>
    <property type="evidence" value="ECO:0007669"/>
    <property type="project" value="UniProtKB-ARBA"/>
</dbReference>
<dbReference type="PANTHER" id="PTHR13363">
    <property type="entry name" value="RING FINGER AND SRY DOMAIN-CONTAINING"/>
    <property type="match status" value="1"/>
</dbReference>
<dbReference type="FunFam" id="2.60.120.920:FF:000053">
    <property type="entry name" value="E3 ubiquitin-protein ligase RKP"/>
    <property type="match status" value="1"/>
</dbReference>
<dbReference type="Gene3D" id="3.30.40.10">
    <property type="entry name" value="Zinc/RING finger domain, C3HC4 (zinc finger)"/>
    <property type="match status" value="1"/>
</dbReference>
<evidence type="ECO:0000313" key="11">
    <source>
        <dbReference type="EnsemblPlants" id="OGLUM07G22940.1"/>
    </source>
</evidence>
<dbReference type="AlphaFoldDB" id="A0A0E0AMZ4"/>
<dbReference type="FunFam" id="3.30.40.10:FF:000133">
    <property type="entry name" value="E3 ubiquitin-protein ligase RNF123"/>
    <property type="match status" value="1"/>
</dbReference>
<dbReference type="Pfam" id="PF19322">
    <property type="entry name" value="RKP_N"/>
    <property type="match status" value="1"/>
</dbReference>
<dbReference type="CDD" id="cd16541">
    <property type="entry name" value="RING-HC_RNF123"/>
    <property type="match status" value="1"/>
</dbReference>
<evidence type="ECO:0000259" key="9">
    <source>
        <dbReference type="PROSITE" id="PS50089"/>
    </source>
</evidence>
<keyword evidence="4" id="KW-0479">Metal-binding</keyword>
<dbReference type="SMART" id="SM00184">
    <property type="entry name" value="RING"/>
    <property type="match status" value="1"/>
</dbReference>
<evidence type="ECO:0000313" key="12">
    <source>
        <dbReference type="Proteomes" id="UP000026961"/>
    </source>
</evidence>
<dbReference type="eggNOG" id="KOG2242">
    <property type="taxonomic scope" value="Eukaryota"/>
</dbReference>
<protein>
    <recommendedName>
        <fullName evidence="2">RING-type E3 ubiquitin transferase</fullName>
        <ecNumber evidence="2">2.3.2.27</ecNumber>
    </recommendedName>
</protein>
<dbReference type="Pfam" id="PF25576">
    <property type="entry name" value="TPR_RNF123"/>
    <property type="match status" value="1"/>
</dbReference>
<dbReference type="InterPro" id="IPR013320">
    <property type="entry name" value="ConA-like_dom_sf"/>
</dbReference>
<dbReference type="Proteomes" id="UP000026961">
    <property type="component" value="Chromosome 7"/>
</dbReference>
<dbReference type="InterPro" id="IPR003877">
    <property type="entry name" value="SPRY_dom"/>
</dbReference>
<name>A0A0E0AMZ4_9ORYZ</name>
<accession>A0A0E0AMZ4</accession>
<evidence type="ECO:0000256" key="8">
    <source>
        <dbReference type="PROSITE-ProRule" id="PRU00175"/>
    </source>
</evidence>
<dbReference type="eggNOG" id="KOG4692">
    <property type="taxonomic scope" value="Eukaryota"/>
</dbReference>
<evidence type="ECO:0000256" key="6">
    <source>
        <dbReference type="ARBA" id="ARBA00022786"/>
    </source>
</evidence>
<dbReference type="SUPFAM" id="SSF49899">
    <property type="entry name" value="Concanavalin A-like lectins/glucanases"/>
    <property type="match status" value="1"/>
</dbReference>
<dbReference type="EC" id="2.3.2.27" evidence="2"/>
<proteinExistence type="predicted"/>
<keyword evidence="3" id="KW-0808">Transferase</keyword>
<sequence length="1166" mass="131870">MSSPGRSGFSPGLAQLLSSRDEAKVSSQKSHLVSYHDEIGHQDIERTLEHIFDLPHKSVVRPPGPIDVGFVRSVLRNQARKFDLGGKDSRKYDDGVLIVDKGAGQTKVVLDDSSICGKFKSIWGPLLVESSASFSSARANACVWNGKWMYEVTLETSGVQQLGWATLSCPFTDQKGVGDSDDSYAFDGRRVTKWNNDPEQYGQMWAVGDVIGCCINLDAGEISFYRNGNFLGVAFDGIRKVGPRKGYYPAISLSEGERCHLNFGSYPFRYPVDGFNPIEAPPHFCMFAAYLLRCLFRLLEVQNLEKSESAYFEKLRRVKKFAPLRELFRPISEGICAEFFGAAEGSQGCSEYITWGSFITLLTDVFRVREPHDFLCLDQVLELFLQFPGCSSLLQELIVALSCMCKAAPLVLTECPFSGPYPFLALACHILRHKDVMHLWWKSEDFAFSFEGFLTMKIPNKQDLQYLVPSVWWPGSSEDEVSMTLSMTTLSDAIKKIEDKHRELCSLVICFVPPTSPPLLPGSVFRSFVQSSILKARGGDHRMASSGTFNDTVLVSLYTVILHLLSEGFSMDSSGPASSSRINYGTGVGFLHKGGKRRFPTQLLLRNDAYYNVIPRLGGSLNHLLMFHQIDANEDEVQWDEGCMNDEETRITHTTAQKPCCCSITDVTVGLRFKENAKYIPSTSKGPCKSMHEKSAHIASECSAFYFVSQQSQSISLLEETDRQIREKSCMEQVRRLKEARNSYHEELVDCVRHCVWYRATVFSAWKQRGMYATCMWVVELLLVLSDSSSIFHYIPEFYVESLVTLVVKHFDDPRIYKEFMFVFENNREAINRMPRSLLSAFDNRSWIPVTNILFQLCKGFGFASSKNVEPSSSAIFQVLLRETCIHEEELFLSFLNRLFNTLSWTMTESSMSIREMQEKRQVADLQQRKCSVIFDISCSLARILEFFTREIPHAFLMGPDMNLRRLAELVVFILNHIILAADAEFFDMTLRRPGQHQEKTNCTMILAPLVGIILNLMESSSTSGHRELNDVITVFTSMDCPATIHFGLQYLLSYNWSNVLRGDASLAKLAQLEEFSHYFMHITMSADGNEEQGFSTASNEEEDNCCICFNSDSDTTFEPCHHRSCYGCITRHLLNSQRCFFCNAVVTSVTRIADSRIESRSPLAP</sequence>
<dbReference type="SMART" id="SM00449">
    <property type="entry name" value="SPRY"/>
    <property type="match status" value="1"/>
</dbReference>
<dbReference type="Pfam" id="PF13920">
    <property type="entry name" value="zf-C3HC4_3"/>
    <property type="match status" value="1"/>
</dbReference>
<evidence type="ECO:0000256" key="2">
    <source>
        <dbReference type="ARBA" id="ARBA00012483"/>
    </source>
</evidence>
<evidence type="ECO:0000256" key="7">
    <source>
        <dbReference type="ARBA" id="ARBA00022833"/>
    </source>
</evidence>
<dbReference type="InterPro" id="IPR045129">
    <property type="entry name" value="RNF123/RKP/RSPRY1"/>
</dbReference>
<dbReference type="InterPro" id="IPR045737">
    <property type="entry name" value="RKP_N"/>
</dbReference>
<reference evidence="11" key="1">
    <citation type="submission" date="2015-04" db="UniProtKB">
        <authorList>
            <consortium name="EnsemblPlants"/>
        </authorList>
    </citation>
    <scope>IDENTIFICATION</scope>
</reference>